<accession>A0AAV2DZ06</accession>
<evidence type="ECO:0000256" key="1">
    <source>
        <dbReference type="SAM" id="MobiDB-lite"/>
    </source>
</evidence>
<protein>
    <submittedName>
        <fullName evidence="2">Uncharacterized protein</fullName>
    </submittedName>
</protein>
<feature type="region of interest" description="Disordered" evidence="1">
    <location>
        <begin position="39"/>
        <end position="69"/>
    </location>
</feature>
<dbReference type="Proteomes" id="UP001497516">
    <property type="component" value="Chromosome 3"/>
</dbReference>
<proteinExistence type="predicted"/>
<evidence type="ECO:0000313" key="2">
    <source>
        <dbReference type="EMBL" id="CAL1378535.1"/>
    </source>
</evidence>
<organism evidence="2 3">
    <name type="scientific">Linum trigynum</name>
    <dbReference type="NCBI Taxonomy" id="586398"/>
    <lineage>
        <taxon>Eukaryota</taxon>
        <taxon>Viridiplantae</taxon>
        <taxon>Streptophyta</taxon>
        <taxon>Embryophyta</taxon>
        <taxon>Tracheophyta</taxon>
        <taxon>Spermatophyta</taxon>
        <taxon>Magnoliopsida</taxon>
        <taxon>eudicotyledons</taxon>
        <taxon>Gunneridae</taxon>
        <taxon>Pentapetalae</taxon>
        <taxon>rosids</taxon>
        <taxon>fabids</taxon>
        <taxon>Malpighiales</taxon>
        <taxon>Linaceae</taxon>
        <taxon>Linum</taxon>
    </lineage>
</organism>
<evidence type="ECO:0000313" key="3">
    <source>
        <dbReference type="Proteomes" id="UP001497516"/>
    </source>
</evidence>
<sequence>MENETRRRDDNPDDVGKADAKEIVADLLCDEKVTAETSPAFFETTTTDEKQENGTTTPESKRRTANEKTKTNGFRVGRSFFFLSFLY</sequence>
<dbReference type="EMBL" id="OZ034816">
    <property type="protein sequence ID" value="CAL1378535.1"/>
    <property type="molecule type" value="Genomic_DNA"/>
</dbReference>
<dbReference type="AlphaFoldDB" id="A0AAV2DZ06"/>
<feature type="compositionally biased region" description="Basic and acidic residues" evidence="1">
    <location>
        <begin position="59"/>
        <end position="69"/>
    </location>
</feature>
<reference evidence="2 3" key="1">
    <citation type="submission" date="2024-04" db="EMBL/GenBank/DDBJ databases">
        <authorList>
            <person name="Fracassetti M."/>
        </authorList>
    </citation>
    <scope>NUCLEOTIDE SEQUENCE [LARGE SCALE GENOMIC DNA]</scope>
</reference>
<gene>
    <name evidence="2" type="ORF">LTRI10_LOCUS20111</name>
</gene>
<keyword evidence="3" id="KW-1185">Reference proteome</keyword>
<name>A0AAV2DZ06_9ROSI</name>